<name>X1IX42_9ZZZZ</name>
<comment type="caution">
    <text evidence="1">The sequence shown here is derived from an EMBL/GenBank/DDBJ whole genome shotgun (WGS) entry which is preliminary data.</text>
</comment>
<feature type="non-terminal residue" evidence="1">
    <location>
        <position position="250"/>
    </location>
</feature>
<protein>
    <recommendedName>
        <fullName evidence="2">Helicase/UvrB N-terminal domain-containing protein</fullName>
    </recommendedName>
</protein>
<gene>
    <name evidence="1" type="ORF">S03H2_58193</name>
</gene>
<accession>X1IX42</accession>
<reference evidence="1" key="1">
    <citation type="journal article" date="2014" name="Front. Microbiol.">
        <title>High frequency of phylogenetically diverse reductive dehalogenase-homologous genes in deep subseafloor sedimentary metagenomes.</title>
        <authorList>
            <person name="Kawai M."/>
            <person name="Futagami T."/>
            <person name="Toyoda A."/>
            <person name="Takaki Y."/>
            <person name="Nishi S."/>
            <person name="Hori S."/>
            <person name="Arai W."/>
            <person name="Tsubouchi T."/>
            <person name="Morono Y."/>
            <person name="Uchiyama I."/>
            <person name="Ito T."/>
            <person name="Fujiyama A."/>
            <person name="Inagaki F."/>
            <person name="Takami H."/>
        </authorList>
    </citation>
    <scope>NUCLEOTIDE SEQUENCE</scope>
    <source>
        <strain evidence="1">Expedition CK06-06</strain>
    </source>
</reference>
<dbReference type="EMBL" id="BARU01037330">
    <property type="protein sequence ID" value="GAH86991.1"/>
    <property type="molecule type" value="Genomic_DNA"/>
</dbReference>
<evidence type="ECO:0000313" key="1">
    <source>
        <dbReference type="EMBL" id="GAH86991.1"/>
    </source>
</evidence>
<organism evidence="1">
    <name type="scientific">marine sediment metagenome</name>
    <dbReference type="NCBI Taxonomy" id="412755"/>
    <lineage>
        <taxon>unclassified sequences</taxon>
        <taxon>metagenomes</taxon>
        <taxon>ecological metagenomes</taxon>
    </lineage>
</organism>
<dbReference type="AlphaFoldDB" id="X1IX42"/>
<sequence>QTLIMHFNYRQFLHYNREPLDNILLITPNEGLSEQHIAEMSASGIPCARFDLEESGLRMDQRNTVRVIEITKLVEEKRGGGISVPVEAFEGNNLIFVDEGHKGSGGEAWRRFRDQLGGTGFTFEYSATFGQALTAARKDQLTAEYGKAIAFDYSYKYFHGDGFGKDFHILNLREETTEEKTDALLLGNLLSFYEQLRCFDEQPERLRSYNLKKPLWVFVGSTVNAVYTENKQKRSDVLTVARFLRANSGL</sequence>
<proteinExistence type="predicted"/>
<evidence type="ECO:0008006" key="2">
    <source>
        <dbReference type="Google" id="ProtNLM"/>
    </source>
</evidence>
<feature type="non-terminal residue" evidence="1">
    <location>
        <position position="1"/>
    </location>
</feature>